<dbReference type="AlphaFoldDB" id="W6ZJS5"/>
<evidence type="ECO:0000313" key="2">
    <source>
        <dbReference type="Proteomes" id="UP000054032"/>
    </source>
</evidence>
<organism evidence="1 2">
    <name type="scientific">Bipolaris oryzae ATCC 44560</name>
    <dbReference type="NCBI Taxonomy" id="930090"/>
    <lineage>
        <taxon>Eukaryota</taxon>
        <taxon>Fungi</taxon>
        <taxon>Dikarya</taxon>
        <taxon>Ascomycota</taxon>
        <taxon>Pezizomycotina</taxon>
        <taxon>Dothideomycetes</taxon>
        <taxon>Pleosporomycetidae</taxon>
        <taxon>Pleosporales</taxon>
        <taxon>Pleosporineae</taxon>
        <taxon>Pleosporaceae</taxon>
        <taxon>Bipolaris</taxon>
    </lineage>
</organism>
<evidence type="ECO:0000313" key="1">
    <source>
        <dbReference type="EMBL" id="EUC43841.1"/>
    </source>
</evidence>
<keyword evidence="2" id="KW-1185">Reference proteome</keyword>
<gene>
    <name evidence="1" type="ORF">COCMIDRAFT_99737</name>
</gene>
<proteinExistence type="predicted"/>
<dbReference type="Proteomes" id="UP000054032">
    <property type="component" value="Unassembled WGS sequence"/>
</dbReference>
<sequence length="52" mass="6119">EHPAVSSVGFDGTFRGLTWVYLYPTQPRFAQQENGLWWKYSKVLAARRQYLV</sequence>
<dbReference type="GeneID" id="19129519"/>
<dbReference type="EMBL" id="KI964018">
    <property type="protein sequence ID" value="EUC43841.1"/>
    <property type="molecule type" value="Genomic_DNA"/>
</dbReference>
<reference evidence="1 2" key="1">
    <citation type="journal article" date="2013" name="PLoS Genet.">
        <title>Comparative genome structure, secondary metabolite, and effector coding capacity across Cochliobolus pathogens.</title>
        <authorList>
            <person name="Condon B.J."/>
            <person name="Leng Y."/>
            <person name="Wu D."/>
            <person name="Bushley K.E."/>
            <person name="Ohm R.A."/>
            <person name="Otillar R."/>
            <person name="Martin J."/>
            <person name="Schackwitz W."/>
            <person name="Grimwood J."/>
            <person name="MohdZainudin N."/>
            <person name="Xue C."/>
            <person name="Wang R."/>
            <person name="Manning V.A."/>
            <person name="Dhillon B."/>
            <person name="Tu Z.J."/>
            <person name="Steffenson B.J."/>
            <person name="Salamov A."/>
            <person name="Sun H."/>
            <person name="Lowry S."/>
            <person name="LaButti K."/>
            <person name="Han J."/>
            <person name="Copeland A."/>
            <person name="Lindquist E."/>
            <person name="Barry K."/>
            <person name="Schmutz J."/>
            <person name="Baker S.E."/>
            <person name="Ciuffetti L.M."/>
            <person name="Grigoriev I.V."/>
            <person name="Zhong S."/>
            <person name="Turgeon B.G."/>
        </authorList>
    </citation>
    <scope>NUCLEOTIDE SEQUENCE [LARGE SCALE GENOMIC DNA]</scope>
    <source>
        <strain evidence="1 2">ATCC 44560</strain>
    </source>
</reference>
<accession>W6ZJS5</accession>
<feature type="non-terminal residue" evidence="1">
    <location>
        <position position="1"/>
    </location>
</feature>
<dbReference type="KEGG" id="bor:COCMIDRAFT_99737"/>
<dbReference type="HOGENOM" id="CLU_3092835_0_0_1"/>
<dbReference type="RefSeq" id="XP_007689662.1">
    <property type="nucleotide sequence ID" value="XM_007691472.1"/>
</dbReference>
<protein>
    <submittedName>
        <fullName evidence="1">Uncharacterized protein</fullName>
    </submittedName>
</protein>
<name>W6ZJS5_COCMI</name>